<proteinExistence type="predicted"/>
<keyword evidence="2" id="KW-1185">Reference proteome</keyword>
<dbReference type="Proteomes" id="UP000762676">
    <property type="component" value="Unassembled WGS sequence"/>
</dbReference>
<gene>
    <name evidence="1" type="ORF">ElyMa_004920700</name>
</gene>
<sequence>MVLNAQKTVYTTTTTIFSNSNEVLRKELNIHAGAATLSRENAPRYLGVILDPRLNLARHVGNQAMKAIKQVSPKQTRRFDVWNFSLVPSYHVDHPSPPDHRVCQPGTQHGQPKYPNTFRSCTKRCSSSHYGKPQKHPGCGFANSHEYYQYRTAQHPEEDAYLGDERAL</sequence>
<comment type="caution">
    <text evidence="1">The sequence shown here is derived from an EMBL/GenBank/DDBJ whole genome shotgun (WGS) entry which is preliminary data.</text>
</comment>
<accession>A0AAV4IZ35</accession>
<name>A0AAV4IZ35_9GAST</name>
<evidence type="ECO:0000313" key="2">
    <source>
        <dbReference type="Proteomes" id="UP000762676"/>
    </source>
</evidence>
<dbReference type="EMBL" id="BMAT01009857">
    <property type="protein sequence ID" value="GFS14979.1"/>
    <property type="molecule type" value="Genomic_DNA"/>
</dbReference>
<reference evidence="1 2" key="1">
    <citation type="journal article" date="2021" name="Elife">
        <title>Chloroplast acquisition without the gene transfer in kleptoplastic sea slugs, Plakobranchus ocellatus.</title>
        <authorList>
            <person name="Maeda T."/>
            <person name="Takahashi S."/>
            <person name="Yoshida T."/>
            <person name="Shimamura S."/>
            <person name="Takaki Y."/>
            <person name="Nagai Y."/>
            <person name="Toyoda A."/>
            <person name="Suzuki Y."/>
            <person name="Arimoto A."/>
            <person name="Ishii H."/>
            <person name="Satoh N."/>
            <person name="Nishiyama T."/>
            <person name="Hasebe M."/>
            <person name="Maruyama T."/>
            <person name="Minagawa J."/>
            <person name="Obokata J."/>
            <person name="Shigenobu S."/>
        </authorList>
    </citation>
    <scope>NUCLEOTIDE SEQUENCE [LARGE SCALE GENOMIC DNA]</scope>
</reference>
<organism evidence="1 2">
    <name type="scientific">Elysia marginata</name>
    <dbReference type="NCBI Taxonomy" id="1093978"/>
    <lineage>
        <taxon>Eukaryota</taxon>
        <taxon>Metazoa</taxon>
        <taxon>Spiralia</taxon>
        <taxon>Lophotrochozoa</taxon>
        <taxon>Mollusca</taxon>
        <taxon>Gastropoda</taxon>
        <taxon>Heterobranchia</taxon>
        <taxon>Euthyneura</taxon>
        <taxon>Panpulmonata</taxon>
        <taxon>Sacoglossa</taxon>
        <taxon>Placobranchoidea</taxon>
        <taxon>Plakobranchidae</taxon>
        <taxon>Elysia</taxon>
    </lineage>
</organism>
<protein>
    <submittedName>
        <fullName evidence="1">Uncharacterized protein</fullName>
    </submittedName>
</protein>
<dbReference type="AlphaFoldDB" id="A0AAV4IZ35"/>
<evidence type="ECO:0000313" key="1">
    <source>
        <dbReference type="EMBL" id="GFS14979.1"/>
    </source>
</evidence>